<dbReference type="EMBL" id="JACRTB010000007">
    <property type="protein sequence ID" value="MBC8575810.1"/>
    <property type="molecule type" value="Genomic_DNA"/>
</dbReference>
<dbReference type="RefSeq" id="WP_262399380.1">
    <property type="nucleotide sequence ID" value="NZ_JACRTB010000007.1"/>
</dbReference>
<sequence length="183" mass="20646">MLIELLPGFYGLCRETKAIEDALEEGISGAQAARDDCFLQLDLNTATWGLDYWEDAYGIPREAGKDYAYRRTRILSKMRGSGTTTAALIQNVAESFINGQVEVIEFPEADDVWLRNVFHIRFGQIGIPPNLDDLKAAVEEIKPAHLKVEYIIAYRTNSELHRYTHAQLGQYTHAQLREGGNLT</sequence>
<gene>
    <name evidence="1" type="ORF">H8717_05210</name>
</gene>
<keyword evidence="2" id="KW-1185">Reference proteome</keyword>
<accession>A0ABR7NHF2</accession>
<dbReference type="Pfam" id="PF10076">
    <property type="entry name" value="Phage_Mu_Gp48"/>
    <property type="match status" value="1"/>
</dbReference>
<proteinExistence type="predicted"/>
<reference evidence="1 2" key="1">
    <citation type="submission" date="2020-08" db="EMBL/GenBank/DDBJ databases">
        <title>Genome public.</title>
        <authorList>
            <person name="Liu C."/>
            <person name="Sun Q."/>
        </authorList>
    </citation>
    <scope>NUCLEOTIDE SEQUENCE [LARGE SCALE GENOMIC DNA]</scope>
    <source>
        <strain evidence="1 2">BX1</strain>
    </source>
</reference>
<dbReference type="InterPro" id="IPR018755">
    <property type="entry name" value="Phage_Mu_Gp48"/>
</dbReference>
<evidence type="ECO:0000313" key="2">
    <source>
        <dbReference type="Proteomes" id="UP000658131"/>
    </source>
</evidence>
<name>A0ABR7NHF2_9FIRM</name>
<comment type="caution">
    <text evidence="1">The sequence shown here is derived from an EMBL/GenBank/DDBJ whole genome shotgun (WGS) entry which is preliminary data.</text>
</comment>
<protein>
    <submittedName>
        <fullName evidence="1">DUF2313 domain-containing protein</fullName>
    </submittedName>
</protein>
<evidence type="ECO:0000313" key="1">
    <source>
        <dbReference type="EMBL" id="MBC8575810.1"/>
    </source>
</evidence>
<dbReference type="Proteomes" id="UP000658131">
    <property type="component" value="Unassembled WGS sequence"/>
</dbReference>
<organism evidence="1 2">
    <name type="scientific">Yanshouia hominis</name>
    <dbReference type="NCBI Taxonomy" id="2763673"/>
    <lineage>
        <taxon>Bacteria</taxon>
        <taxon>Bacillati</taxon>
        <taxon>Bacillota</taxon>
        <taxon>Clostridia</taxon>
        <taxon>Eubacteriales</taxon>
        <taxon>Oscillospiraceae</taxon>
        <taxon>Yanshouia</taxon>
    </lineage>
</organism>